<dbReference type="Proteomes" id="UP000322244">
    <property type="component" value="Unassembled WGS sequence"/>
</dbReference>
<sequence>MKVILFGATGMLGQGVLHVALRDPGVDEILVIGRTPIEQQHAKLREIVHGDLMDLTAIEGQLVGYDACFFCLGTSAVGMSEADYRRVTYDFTLSVAQTLARLNPESTFIYVSGAGTDSTEHGRLMWARVKGETENAVLALPLDAYMFRPGLIQPLRGVKSKTRLYRTAYSVAGPLMWAMHRVAPGRISTTDQIAEAMIAVANHGAPKKILENSDIRAAAESG</sequence>
<evidence type="ECO:0000259" key="1">
    <source>
        <dbReference type="Pfam" id="PF13460"/>
    </source>
</evidence>
<dbReference type="Pfam" id="PF13460">
    <property type="entry name" value="NAD_binding_10"/>
    <property type="match status" value="1"/>
</dbReference>
<comment type="caution">
    <text evidence="2">The sequence shown here is derived from an EMBL/GenBank/DDBJ whole genome shotgun (WGS) entry which is preliminary data.</text>
</comment>
<proteinExistence type="predicted"/>
<dbReference type="Gene3D" id="3.40.50.720">
    <property type="entry name" value="NAD(P)-binding Rossmann-like Domain"/>
    <property type="match status" value="1"/>
</dbReference>
<dbReference type="RefSeq" id="WP_149431331.1">
    <property type="nucleotide sequence ID" value="NZ_VLNY01000007.1"/>
</dbReference>
<reference evidence="2 3" key="1">
    <citation type="submission" date="2019-07" db="EMBL/GenBank/DDBJ databases">
        <title>Rhodococcus cavernicolus sp. nov., isolated from a cave.</title>
        <authorList>
            <person name="Lee S.D."/>
        </authorList>
    </citation>
    <scope>NUCLEOTIDE SEQUENCE [LARGE SCALE GENOMIC DNA]</scope>
    <source>
        <strain evidence="2 3">C1-24</strain>
    </source>
</reference>
<accession>A0A5A7SAT1</accession>
<dbReference type="PANTHER" id="PTHR14097">
    <property type="entry name" value="OXIDOREDUCTASE HTATIP2"/>
    <property type="match status" value="1"/>
</dbReference>
<dbReference type="EMBL" id="VLNY01000007">
    <property type="protein sequence ID" value="KAA0021967.1"/>
    <property type="molecule type" value="Genomic_DNA"/>
</dbReference>
<feature type="domain" description="NAD(P)-binding" evidence="1">
    <location>
        <begin position="7"/>
        <end position="125"/>
    </location>
</feature>
<organism evidence="2 3">
    <name type="scientific">Antrihabitans cavernicola</name>
    <dbReference type="NCBI Taxonomy" id="2495913"/>
    <lineage>
        <taxon>Bacteria</taxon>
        <taxon>Bacillati</taxon>
        <taxon>Actinomycetota</taxon>
        <taxon>Actinomycetes</taxon>
        <taxon>Mycobacteriales</taxon>
        <taxon>Nocardiaceae</taxon>
        <taxon>Antrihabitans</taxon>
    </lineage>
</organism>
<gene>
    <name evidence="2" type="ORF">FOY51_16420</name>
</gene>
<keyword evidence="3" id="KW-1185">Reference proteome</keyword>
<dbReference type="PANTHER" id="PTHR14097:SF8">
    <property type="entry name" value="NAD(P)-BINDING DOMAIN-CONTAINING PROTEIN"/>
    <property type="match status" value="1"/>
</dbReference>
<dbReference type="InterPro" id="IPR016040">
    <property type="entry name" value="NAD(P)-bd_dom"/>
</dbReference>
<dbReference type="SUPFAM" id="SSF51735">
    <property type="entry name" value="NAD(P)-binding Rossmann-fold domains"/>
    <property type="match status" value="1"/>
</dbReference>
<evidence type="ECO:0000313" key="2">
    <source>
        <dbReference type="EMBL" id="KAA0021967.1"/>
    </source>
</evidence>
<dbReference type="AlphaFoldDB" id="A0A5A7SAT1"/>
<dbReference type="InterPro" id="IPR036291">
    <property type="entry name" value="NAD(P)-bd_dom_sf"/>
</dbReference>
<name>A0A5A7SAT1_9NOCA</name>
<dbReference type="OrthoDB" id="9798632at2"/>
<evidence type="ECO:0000313" key="3">
    <source>
        <dbReference type="Proteomes" id="UP000322244"/>
    </source>
</evidence>
<protein>
    <submittedName>
        <fullName evidence="2">NAD-dependent epimerase/dehydratase family protein</fullName>
    </submittedName>
</protein>